<dbReference type="PANTHER" id="PTHR13129">
    <property type="entry name" value="VPRBP PROTEIN-RELATED"/>
    <property type="match status" value="1"/>
</dbReference>
<evidence type="ECO:0000256" key="1">
    <source>
        <dbReference type="ARBA" id="ARBA00004123"/>
    </source>
</evidence>
<keyword evidence="4" id="KW-0833">Ubl conjugation pathway</keyword>
<dbReference type="GO" id="GO:0005634">
    <property type="term" value="C:nucleus"/>
    <property type="evidence" value="ECO:0007669"/>
    <property type="project" value="UniProtKB-SubCell"/>
</dbReference>
<evidence type="ECO:0000256" key="5">
    <source>
        <dbReference type="ARBA" id="ARBA00023242"/>
    </source>
</evidence>
<feature type="compositionally biased region" description="Polar residues" evidence="6">
    <location>
        <begin position="967"/>
        <end position="978"/>
    </location>
</feature>
<comment type="subcellular location">
    <subcellularLocation>
        <location evidence="1">Nucleus</location>
    </subcellularLocation>
</comment>
<organism evidence="7 8">
    <name type="scientific">Hypsibius exemplaris</name>
    <name type="common">Freshwater tardigrade</name>
    <dbReference type="NCBI Taxonomy" id="2072580"/>
    <lineage>
        <taxon>Eukaryota</taxon>
        <taxon>Metazoa</taxon>
        <taxon>Ecdysozoa</taxon>
        <taxon>Tardigrada</taxon>
        <taxon>Eutardigrada</taxon>
        <taxon>Parachela</taxon>
        <taxon>Hypsibioidea</taxon>
        <taxon>Hypsibiidae</taxon>
        <taxon>Hypsibius</taxon>
    </lineage>
</organism>
<evidence type="ECO:0000313" key="8">
    <source>
        <dbReference type="Proteomes" id="UP000192578"/>
    </source>
</evidence>
<dbReference type="SUPFAM" id="SSF50978">
    <property type="entry name" value="WD40 repeat-like"/>
    <property type="match status" value="1"/>
</dbReference>
<comment type="pathway">
    <text evidence="2">Protein modification; protein ubiquitination.</text>
</comment>
<evidence type="ECO:0000256" key="4">
    <source>
        <dbReference type="ARBA" id="ARBA00022786"/>
    </source>
</evidence>
<sequence length="1540" mass="174495">MEDHNGENFNDIVGESDSSDSEETDSEHEYNPDDGAAAAADEDDDELAVNPIGAIVGPGDNENVRRAVRQSRRFHSLGETYRKDAETLLEAFRVGVLARQKSAETTETFKKLALLLQEAFEENLGLHQDPAVEILTSRVADSPKIHFLLEKLKKVVEVAAEENDDLIKRLCTTYLCESENDPDLQYYTAVILYCVVQGFSAGSQNDAEYMQVFFKNDDVFMPFLHFIAVDPAPSPTIRVPTRNAQEIRSLLCGLYGTCFERVVIDEFRGKLATVKNVVAGIFAKLRAFLSAFHPVVASPETHDEPAPSTSSPSGFRAPPVVAQPRSSMKRRLERNKSQLESSSETVTPKRKKQKSMHAVSTQPPPQLTFDETSSCSSWAEYERLQMGEVAQNFRVLPMDQNLEVRLMLDFLVGLATLEEFVQQFYELDALSLCYEFLDLRKRLNVRILGQVVHFLANLLFSVRFVNKFLESPYRLTQLIKIPYPSIPSVFVVKVLKNIVMSSEYALETIVKYSDLVQGATSFMVEGGLKSGYESPRKWASRFFTESLQYRIFMEAFDDATVDGLRTLLNTLGLYEYFWEDKRELERNLYTNEQLLSASEALTNVFQALTCYFTTDMVIKAEWFRQDLVKRARESGKEPVSEARFPRIPLTKAVRLEKEELENLREYMLTSVPLCRATRDRVARFCDMEGVQRLFQIMEVETDSWITFRELSVHPFHKMSLEVLEKCVLSRKGQDAILKYKTSDKSYPFTGIGLVLKLAVKSEVADVQKLALHVVANSVYGLRTGRTQEEVELPNLHKKGSLRPFSNDPRHFEFVVNALRQQRGINSMLRVLNDAEDADLEALRALACKVLTGMARSAPCKQILRELSFFRTGELQVLMRERSLDLHGDYVKFEKYSTELLEIVFDTKLKLPIPVNLADHVVKQDILRRTRINFASQEIDLLLLAHLESRDLTNTASCLVDEVGLKRQAQTPSSPQQNGRKTRLSISPGIMKSPPSSTSSTSKHHGGFKVPHPRSVVAPPLTTAAVSPKNFILDATDAPATVNGLPNLVGIVANNFRSQHAECEHPIALCPPFSLKKSHRCPAPSRIGKPPADIFLRLDARQGRPDNSATGWGRRLDRSHIFSRFKPIGNIEFPASDPEAFDPNDGMLSAAFLGPLQKDVVMGGRDGCIVVYNQASLVKPTHHRPCHEYCETYHLAALPRRTDLFLSCCTESSSLWRFPEDRRCALIRHYENTHYMDMPHWHNNIALGVQIEEAFIIDLETGDRTVTFHDELLQGRYARNRPSFHPADDIVTHDGLLFDVKTGRLIHKFDQFERHTSNGSFHPSGNEIIIDSEVWDLRNFKLLKSVSAFHQCQLKFNASGDVVYAIHYPEDVDEIEQMTTDFPGSFTTVDSFNYNTIFGMDLKRRFNAMALDSIDNLICLAEPYNETFCTYGRLLQIGVEKSELEVEEEEEDDEEDYSSDDDDDDDVTGFFDEDEYDDNEEEVMDDWWDPNDGDEVAELDGAEEEGSASDDWTEDENAGDDDGDDDEGDSDNFYELGDINN</sequence>
<feature type="region of interest" description="Disordered" evidence="6">
    <location>
        <begin position="1"/>
        <end position="44"/>
    </location>
</feature>
<feature type="compositionally biased region" description="Acidic residues" evidence="6">
    <location>
        <begin position="1444"/>
        <end position="1531"/>
    </location>
</feature>
<feature type="region of interest" description="Disordered" evidence="6">
    <location>
        <begin position="299"/>
        <end position="371"/>
    </location>
</feature>
<evidence type="ECO:0000256" key="2">
    <source>
        <dbReference type="ARBA" id="ARBA00004906"/>
    </source>
</evidence>
<evidence type="ECO:0000256" key="3">
    <source>
        <dbReference type="ARBA" id="ARBA00008845"/>
    </source>
</evidence>
<protein>
    <submittedName>
        <fullName evidence="7">Protein VPRBP</fullName>
    </submittedName>
</protein>
<feature type="region of interest" description="Disordered" evidence="6">
    <location>
        <begin position="966"/>
        <end position="1014"/>
    </location>
</feature>
<accession>A0A1W0X4A1</accession>
<dbReference type="InterPro" id="IPR015943">
    <property type="entry name" value="WD40/YVTN_repeat-like_dom_sf"/>
</dbReference>
<dbReference type="GO" id="GO:0016567">
    <property type="term" value="P:protein ubiquitination"/>
    <property type="evidence" value="ECO:0007669"/>
    <property type="project" value="UniProtKB-UniPathway"/>
</dbReference>
<dbReference type="InterPro" id="IPR006594">
    <property type="entry name" value="LisH"/>
</dbReference>
<gene>
    <name evidence="7" type="ORF">BV898_03754</name>
</gene>
<comment type="caution">
    <text evidence="7">The sequence shown here is derived from an EMBL/GenBank/DDBJ whole genome shotgun (WGS) entry which is preliminary data.</text>
</comment>
<reference evidence="8" key="1">
    <citation type="submission" date="2017-01" db="EMBL/GenBank/DDBJ databases">
        <title>Comparative genomics of anhydrobiosis in the tardigrade Hypsibius dujardini.</title>
        <authorList>
            <person name="Yoshida Y."/>
            <person name="Koutsovoulos G."/>
            <person name="Laetsch D."/>
            <person name="Stevens L."/>
            <person name="Kumar S."/>
            <person name="Horikawa D."/>
            <person name="Ishino K."/>
            <person name="Komine S."/>
            <person name="Tomita M."/>
            <person name="Blaxter M."/>
            <person name="Arakawa K."/>
        </authorList>
    </citation>
    <scope>NUCLEOTIDE SEQUENCE [LARGE SCALE GENOMIC DNA]</scope>
    <source>
        <strain evidence="8">Z151</strain>
    </source>
</reference>
<name>A0A1W0X4A1_HYPEX</name>
<evidence type="ECO:0000256" key="6">
    <source>
        <dbReference type="SAM" id="MobiDB-lite"/>
    </source>
</evidence>
<evidence type="ECO:0000313" key="7">
    <source>
        <dbReference type="EMBL" id="OQV22251.1"/>
    </source>
</evidence>
<dbReference type="Proteomes" id="UP000192578">
    <property type="component" value="Unassembled WGS sequence"/>
</dbReference>
<dbReference type="InterPro" id="IPR036322">
    <property type="entry name" value="WD40_repeat_dom_sf"/>
</dbReference>
<dbReference type="UniPathway" id="UPA00143"/>
<dbReference type="InterPro" id="IPR033270">
    <property type="entry name" value="VPRBP/DCAF1"/>
</dbReference>
<dbReference type="EMBL" id="MTYJ01000018">
    <property type="protein sequence ID" value="OQV22251.1"/>
    <property type="molecule type" value="Genomic_DNA"/>
</dbReference>
<feature type="region of interest" description="Disordered" evidence="6">
    <location>
        <begin position="1441"/>
        <end position="1540"/>
    </location>
</feature>
<dbReference type="PROSITE" id="PS50896">
    <property type="entry name" value="LISH"/>
    <property type="match status" value="1"/>
</dbReference>
<feature type="compositionally biased region" description="Low complexity" evidence="6">
    <location>
        <begin position="991"/>
        <end position="1000"/>
    </location>
</feature>
<feature type="compositionally biased region" description="Acidic residues" evidence="6">
    <location>
        <begin position="17"/>
        <end position="26"/>
    </location>
</feature>
<dbReference type="GO" id="GO:0080008">
    <property type="term" value="C:Cul4-RING E3 ubiquitin ligase complex"/>
    <property type="evidence" value="ECO:0007669"/>
    <property type="project" value="TreeGrafter"/>
</dbReference>
<dbReference type="Gene3D" id="2.130.10.10">
    <property type="entry name" value="YVTN repeat-like/Quinoprotein amine dehydrogenase"/>
    <property type="match status" value="1"/>
</dbReference>
<comment type="similarity">
    <text evidence="3">Belongs to the VPRBP/DCAF1 family.</text>
</comment>
<dbReference type="OrthoDB" id="27563at2759"/>
<dbReference type="PANTHER" id="PTHR13129:SF4">
    <property type="entry name" value="DDB1- AND CUL4-ASSOCIATED FACTOR 1"/>
    <property type="match status" value="1"/>
</dbReference>
<proteinExistence type="inferred from homology"/>
<keyword evidence="8" id="KW-1185">Reference proteome</keyword>
<keyword evidence="5" id="KW-0539">Nucleus</keyword>